<dbReference type="Pfam" id="PF02649">
    <property type="entry name" value="GCHY-1"/>
    <property type="match status" value="1"/>
</dbReference>
<dbReference type="InterPro" id="IPR003801">
    <property type="entry name" value="GTP_cyclohydrolase_FolE2/MptA"/>
</dbReference>
<keyword evidence="1" id="KW-0378">Hydrolase</keyword>
<protein>
    <recommendedName>
        <fullName evidence="3">GTP cyclohydrolase I</fullName>
    </recommendedName>
</protein>
<proteinExistence type="inferred from homology"/>
<dbReference type="EMBL" id="UINC01001027">
    <property type="protein sequence ID" value="SUZ67974.1"/>
    <property type="molecule type" value="Genomic_DNA"/>
</dbReference>
<evidence type="ECO:0000256" key="1">
    <source>
        <dbReference type="ARBA" id="ARBA00022801"/>
    </source>
</evidence>
<reference evidence="2" key="1">
    <citation type="submission" date="2018-05" db="EMBL/GenBank/DDBJ databases">
        <authorList>
            <person name="Lanie J.A."/>
            <person name="Ng W.-L."/>
            <person name="Kazmierczak K.M."/>
            <person name="Andrzejewski T.M."/>
            <person name="Davidsen T.M."/>
            <person name="Wayne K.J."/>
            <person name="Tettelin H."/>
            <person name="Glass J.I."/>
            <person name="Rusch D."/>
            <person name="Podicherti R."/>
            <person name="Tsui H.-C.T."/>
            <person name="Winkler M.E."/>
        </authorList>
    </citation>
    <scope>NUCLEOTIDE SEQUENCE</scope>
</reference>
<dbReference type="InterPro" id="IPR022838">
    <property type="entry name" value="GTP_cyclohydrolase_FolE2"/>
</dbReference>
<dbReference type="AlphaFoldDB" id="A0A381PMX2"/>
<evidence type="ECO:0000313" key="2">
    <source>
        <dbReference type="EMBL" id="SUZ67974.1"/>
    </source>
</evidence>
<dbReference type="PANTHER" id="PTHR36445:SF1">
    <property type="entry name" value="GTP CYCLOHYDROLASE MPTA"/>
    <property type="match status" value="1"/>
</dbReference>
<dbReference type="NCBIfam" id="NF010200">
    <property type="entry name" value="PRK13674.1-1"/>
    <property type="match status" value="1"/>
</dbReference>
<sequence>MNKPELVSQTDMPDVAMGELRSPQGTLDWVGMGDVHQPLKIRDGHDEREVQARVQIYVNLDDTHAKGIHMSRLYVILDEHSSTRPLTVAGLKLLLSSLLESHRGLSTSAFIQFDFDYYVRRPALVSEHAGWNSYPVSLKGTYLKGEVNIELSLGVLYSSTCPCSAALARQLIQQQFEEDFGRHGDVKMSEVKAWLGTEDGIMATPHSQRSLARVLVKLDDTMESFPITDLIDRVEDVLETPVQTAVKREDEQEFARLNGQNLMFCEDAGRKLKSSLESDDRVKDFWVRVEHHESLHAHNAVSVFTKGVEDGYLPIP</sequence>
<dbReference type="Gene3D" id="3.10.270.10">
    <property type="entry name" value="Urate Oxidase"/>
    <property type="match status" value="1"/>
</dbReference>
<dbReference type="GO" id="GO:0003934">
    <property type="term" value="F:GTP cyclohydrolase I activity"/>
    <property type="evidence" value="ECO:0007669"/>
    <property type="project" value="InterPro"/>
</dbReference>
<name>A0A381PMX2_9ZZZZ</name>
<evidence type="ECO:0008006" key="3">
    <source>
        <dbReference type="Google" id="ProtNLM"/>
    </source>
</evidence>
<accession>A0A381PMX2</accession>
<gene>
    <name evidence="2" type="ORF">METZ01_LOCUS20828</name>
</gene>
<organism evidence="2">
    <name type="scientific">marine metagenome</name>
    <dbReference type="NCBI Taxonomy" id="408172"/>
    <lineage>
        <taxon>unclassified sequences</taxon>
        <taxon>metagenomes</taxon>
        <taxon>ecological metagenomes</taxon>
    </lineage>
</organism>
<dbReference type="HAMAP" id="MF_01527_B">
    <property type="entry name" value="GTP_cyclohydrol_B"/>
    <property type="match status" value="1"/>
</dbReference>
<dbReference type="PANTHER" id="PTHR36445">
    <property type="entry name" value="GTP CYCLOHYDROLASE MPTA"/>
    <property type="match status" value="1"/>
</dbReference>